<feature type="binding site" evidence="5">
    <location>
        <begin position="214"/>
        <end position="221"/>
    </location>
    <ligand>
        <name>ATP</name>
        <dbReference type="ChEBI" id="CHEBI:30616"/>
    </ligand>
</feature>
<dbReference type="GO" id="GO:0005524">
    <property type="term" value="F:ATP binding"/>
    <property type="evidence" value="ECO:0007669"/>
    <property type="project" value="UniProtKB-UniRule"/>
</dbReference>
<dbReference type="AlphaFoldDB" id="A0A1C5HPH4"/>
<dbReference type="InterPro" id="IPR014016">
    <property type="entry name" value="UvrD-like_ATP-bd"/>
</dbReference>
<protein>
    <submittedName>
        <fullName evidence="7">DNA helicase IV</fullName>
    </submittedName>
</protein>
<dbReference type="GO" id="GO:0043138">
    <property type="term" value="F:3'-5' DNA helicase activity"/>
    <property type="evidence" value="ECO:0007669"/>
    <property type="project" value="TreeGrafter"/>
</dbReference>
<dbReference type="RefSeq" id="WP_197700061.1">
    <property type="nucleotide sequence ID" value="NZ_LRMV01000093.1"/>
</dbReference>
<dbReference type="GO" id="GO:0003677">
    <property type="term" value="F:DNA binding"/>
    <property type="evidence" value="ECO:0007669"/>
    <property type="project" value="InterPro"/>
</dbReference>
<feature type="domain" description="UvrD-like helicase ATP-binding" evidence="6">
    <location>
        <begin position="193"/>
        <end position="605"/>
    </location>
</feature>
<dbReference type="Proteomes" id="UP000198226">
    <property type="component" value="Chromosome I"/>
</dbReference>
<dbReference type="SUPFAM" id="SSF52540">
    <property type="entry name" value="P-loop containing nucleoside triphosphate hydrolases"/>
    <property type="match status" value="1"/>
</dbReference>
<dbReference type="PANTHER" id="PTHR11070">
    <property type="entry name" value="UVRD / RECB / PCRA DNA HELICASE FAMILY MEMBER"/>
    <property type="match status" value="1"/>
</dbReference>
<accession>A0A1C5HPH4</accession>
<organism evidence="7 8">
    <name type="scientific">Micromonospora rifamycinica</name>
    <dbReference type="NCBI Taxonomy" id="291594"/>
    <lineage>
        <taxon>Bacteria</taxon>
        <taxon>Bacillati</taxon>
        <taxon>Actinomycetota</taxon>
        <taxon>Actinomycetes</taxon>
        <taxon>Micromonosporales</taxon>
        <taxon>Micromonosporaceae</taxon>
        <taxon>Micromonospora</taxon>
    </lineage>
</organism>
<keyword evidence="4 5" id="KW-0067">ATP-binding</keyword>
<keyword evidence="8" id="KW-1185">Reference proteome</keyword>
<dbReference type="GO" id="GO:0016787">
    <property type="term" value="F:hydrolase activity"/>
    <property type="evidence" value="ECO:0007669"/>
    <property type="project" value="UniProtKB-UniRule"/>
</dbReference>
<dbReference type="Pfam" id="PF00580">
    <property type="entry name" value="UvrD-helicase"/>
    <property type="match status" value="1"/>
</dbReference>
<dbReference type="PROSITE" id="PS51198">
    <property type="entry name" value="UVRD_HELICASE_ATP_BIND"/>
    <property type="match status" value="1"/>
</dbReference>
<keyword evidence="2 5" id="KW-0378">Hydrolase</keyword>
<evidence type="ECO:0000256" key="2">
    <source>
        <dbReference type="ARBA" id="ARBA00022801"/>
    </source>
</evidence>
<evidence type="ECO:0000256" key="3">
    <source>
        <dbReference type="ARBA" id="ARBA00022806"/>
    </source>
</evidence>
<evidence type="ECO:0000256" key="1">
    <source>
        <dbReference type="ARBA" id="ARBA00022741"/>
    </source>
</evidence>
<evidence type="ECO:0000259" key="6">
    <source>
        <dbReference type="PROSITE" id="PS51198"/>
    </source>
</evidence>
<dbReference type="InterPro" id="IPR000212">
    <property type="entry name" value="DNA_helicase_UvrD/REP"/>
</dbReference>
<evidence type="ECO:0000256" key="4">
    <source>
        <dbReference type="ARBA" id="ARBA00022840"/>
    </source>
</evidence>
<sequence length="783" mass="86422">MALLSTVPSEAFAASVNDTLEDERRYVAMLYRHVDKLRDVATQRLARTKLDNASNPSARAERDASATMYRERIRQLEGIDERLCFGRLDMDDGERRYVGRIGLVDEDDQSSLLMDWRAPAARPYYLANAITREGVRRRRQLRMKGRTVTGLDDEILDVESAPPDSTTSLTNEAALMAALTAHRTGRMQDIVATIQAEQDEIIRADINGVLVVQGGPGTGKTAVALHRVAYLLYAHRERLEKRGALILGPNATFLRYISQVLPSLGETGALLCMVGDLYPGVVATGSEPDEVAEIKGRISMVQVMANAVYDRQETPPVKEVLFEGDRLRLTHKLTANAKRLARDTLRPHNEARPYFVREIIEALTNQVASLIGRHLLVDEDIKQIRFDLSRSPEVHRALHELWPILTPEQLLADLYASPERIEAATPDLAPAERELLRRDPSAPWTPGDVPLLDEAAELLGWDDRAERAREAAQWRADLEYAQGVLQILNYEEDEIDEEVLQATALIDASTLADRHDDDGYLSVSERAATDRTWAFGHIVVDEAQELSPMVWRLLMRRSPSRSMTVVGDVAQTSDPSGTTTWGDVFAPYVADRWRLTELTVNYRTPAEVMAVAADVLAAISPELKPPRSARTSGITPWHGQVESYARAVPEAVRAEYAAVGGGQVAVITPTELVHPLGDAIRDATTAEVVVGDGVSLGAGVVVLDVRQAKGLEFDSVLVVDPTGIVSESRRGLSDLYVALTRTTKRLGVLHRGDLPAVLRQLGERDTTDLTVEAAHDRADEGAR</sequence>
<dbReference type="EMBL" id="LT607752">
    <property type="protein sequence ID" value="SCG47817.1"/>
    <property type="molecule type" value="Genomic_DNA"/>
</dbReference>
<dbReference type="InterPro" id="IPR027785">
    <property type="entry name" value="UvrD-like_helicase_C"/>
</dbReference>
<proteinExistence type="predicted"/>
<dbReference type="GO" id="GO:0005829">
    <property type="term" value="C:cytosol"/>
    <property type="evidence" value="ECO:0007669"/>
    <property type="project" value="TreeGrafter"/>
</dbReference>
<reference evidence="8" key="1">
    <citation type="submission" date="2016-06" db="EMBL/GenBank/DDBJ databases">
        <authorList>
            <person name="Varghese N."/>
            <person name="Submissions Spin"/>
        </authorList>
    </citation>
    <scope>NUCLEOTIDE SEQUENCE [LARGE SCALE GENOMIC DNA]</scope>
    <source>
        <strain evidence="8">DSM 44983</strain>
    </source>
</reference>
<dbReference type="Gene3D" id="3.40.50.300">
    <property type="entry name" value="P-loop containing nucleotide triphosphate hydrolases"/>
    <property type="match status" value="3"/>
</dbReference>
<keyword evidence="3 5" id="KW-0347">Helicase</keyword>
<name>A0A1C5HPH4_9ACTN</name>
<dbReference type="PANTHER" id="PTHR11070:SF45">
    <property type="entry name" value="DNA 3'-5' HELICASE"/>
    <property type="match status" value="1"/>
</dbReference>
<dbReference type="InterPro" id="IPR027417">
    <property type="entry name" value="P-loop_NTPase"/>
</dbReference>
<dbReference type="Pfam" id="PF13538">
    <property type="entry name" value="UvrD_C_2"/>
    <property type="match status" value="1"/>
</dbReference>
<dbReference type="GO" id="GO:0000725">
    <property type="term" value="P:recombinational repair"/>
    <property type="evidence" value="ECO:0007669"/>
    <property type="project" value="TreeGrafter"/>
</dbReference>
<evidence type="ECO:0000313" key="8">
    <source>
        <dbReference type="Proteomes" id="UP000198226"/>
    </source>
</evidence>
<evidence type="ECO:0000313" key="7">
    <source>
        <dbReference type="EMBL" id="SCG47817.1"/>
    </source>
</evidence>
<gene>
    <name evidence="7" type="ORF">GA0070623_1511</name>
</gene>
<evidence type="ECO:0000256" key="5">
    <source>
        <dbReference type="PROSITE-ProRule" id="PRU00560"/>
    </source>
</evidence>
<keyword evidence="1 5" id="KW-0547">Nucleotide-binding</keyword>